<evidence type="ECO:0000256" key="7">
    <source>
        <dbReference type="ARBA" id="ARBA00023136"/>
    </source>
</evidence>
<feature type="transmembrane region" description="Helical" evidence="9">
    <location>
        <begin position="313"/>
        <end position="334"/>
    </location>
</feature>
<evidence type="ECO:0000256" key="1">
    <source>
        <dbReference type="ARBA" id="ARBA00004651"/>
    </source>
</evidence>
<dbReference type="KEGG" id="mlj:MLAC_40050"/>
<evidence type="ECO:0000256" key="4">
    <source>
        <dbReference type="ARBA" id="ARBA00022475"/>
    </source>
</evidence>
<feature type="transmembrane region" description="Helical" evidence="9">
    <location>
        <begin position="276"/>
        <end position="293"/>
    </location>
</feature>
<evidence type="ECO:0000256" key="6">
    <source>
        <dbReference type="ARBA" id="ARBA00022989"/>
    </source>
</evidence>
<evidence type="ECO:0000313" key="10">
    <source>
        <dbReference type="EMBL" id="BBX98711.1"/>
    </source>
</evidence>
<name>A0A1X1XMU3_9MYCO</name>
<keyword evidence="4" id="KW-1003">Cell membrane</keyword>
<keyword evidence="6 9" id="KW-1133">Transmembrane helix</keyword>
<keyword evidence="5 9" id="KW-0812">Transmembrane</keyword>
<accession>A0A1X1XMU3</accession>
<dbReference type="OrthoDB" id="9784366at2"/>
<evidence type="ECO:0000256" key="3">
    <source>
        <dbReference type="ARBA" id="ARBA00022448"/>
    </source>
</evidence>
<dbReference type="PANTHER" id="PTHR21716:SF53">
    <property type="entry name" value="PERMEASE PERM-RELATED"/>
    <property type="match status" value="1"/>
</dbReference>
<evidence type="ECO:0000313" key="11">
    <source>
        <dbReference type="Proteomes" id="UP000466396"/>
    </source>
</evidence>
<feature type="transmembrane region" description="Helical" evidence="9">
    <location>
        <begin position="74"/>
        <end position="100"/>
    </location>
</feature>
<evidence type="ECO:0000256" key="8">
    <source>
        <dbReference type="SAM" id="MobiDB-lite"/>
    </source>
</evidence>
<evidence type="ECO:0000256" key="5">
    <source>
        <dbReference type="ARBA" id="ARBA00022692"/>
    </source>
</evidence>
<dbReference type="PANTHER" id="PTHR21716">
    <property type="entry name" value="TRANSMEMBRANE PROTEIN"/>
    <property type="match status" value="1"/>
</dbReference>
<keyword evidence="11" id="KW-1185">Reference proteome</keyword>
<gene>
    <name evidence="10" type="ORF">MLAC_40050</name>
</gene>
<evidence type="ECO:0000256" key="2">
    <source>
        <dbReference type="ARBA" id="ARBA00009773"/>
    </source>
</evidence>
<dbReference type="Proteomes" id="UP000466396">
    <property type="component" value="Chromosome"/>
</dbReference>
<feature type="transmembrane region" description="Helical" evidence="9">
    <location>
        <begin position="215"/>
        <end position="239"/>
    </location>
</feature>
<evidence type="ECO:0000256" key="9">
    <source>
        <dbReference type="SAM" id="Phobius"/>
    </source>
</evidence>
<protein>
    <submittedName>
        <fullName evidence="10">AI-2E family transporter</fullName>
    </submittedName>
</protein>
<comment type="similarity">
    <text evidence="2">Belongs to the autoinducer-2 exporter (AI-2E) (TC 2.A.86) family.</text>
</comment>
<feature type="compositionally biased region" description="Basic and acidic residues" evidence="8">
    <location>
        <begin position="369"/>
        <end position="379"/>
    </location>
</feature>
<feature type="transmembrane region" description="Helical" evidence="9">
    <location>
        <begin position="164"/>
        <end position="182"/>
    </location>
</feature>
<dbReference type="InterPro" id="IPR002549">
    <property type="entry name" value="AI-2E-like"/>
</dbReference>
<sequence length="379" mass="39633">MPASLDDASVEPLVRKTAAWAWRLLVILAAGLAFLWILKRLEIIVVPVLLALMLSALLVPAVDWLDSRGLPRGAAVTLVLLSGFAILGGILTFVVSQFIVGLPDLVKQVEHSIDSTRRWLIEGPAHLRGEQIDNAGNAAIEALRNNQAKLTSGALSTAATITELATAAVLVLFTLIFFLYGGRNIWRYVAKIFPADVRDRVLEAGRAGYGSLIGYVRATFLVALTDAIGVGAGLAIMGIPLALPLASLVFLGAFIPLIGALISGLLAVVVALLSKGIVYALITFGLLIAVNQLEAHLLQPLVMGRAVSIHPLAVVLAISTGGVLAGIVGALLAVPTTAFLNNATQVLLGRDAAAEAERGTEEGPAIVEAKPDRPEDGAE</sequence>
<dbReference type="EMBL" id="AP022581">
    <property type="protein sequence ID" value="BBX98711.1"/>
    <property type="molecule type" value="Genomic_DNA"/>
</dbReference>
<reference evidence="10 11" key="1">
    <citation type="journal article" date="2019" name="Emerg. Microbes Infect.">
        <title>Comprehensive subspecies identification of 175 nontuberculous mycobacteria species based on 7547 genomic profiles.</title>
        <authorList>
            <person name="Matsumoto Y."/>
            <person name="Kinjo T."/>
            <person name="Motooka D."/>
            <person name="Nabeya D."/>
            <person name="Jung N."/>
            <person name="Uechi K."/>
            <person name="Horii T."/>
            <person name="Iida T."/>
            <person name="Fujita J."/>
            <person name="Nakamura S."/>
        </authorList>
    </citation>
    <scope>NUCLEOTIDE SEQUENCE [LARGE SCALE GENOMIC DNA]</scope>
    <source>
        <strain evidence="10 11">JCM 15657</strain>
    </source>
</reference>
<feature type="transmembrane region" description="Helical" evidence="9">
    <location>
        <begin position="44"/>
        <end position="62"/>
    </location>
</feature>
<dbReference type="RefSeq" id="WP_085162748.1">
    <property type="nucleotide sequence ID" value="NZ_AP022581.1"/>
</dbReference>
<feature type="region of interest" description="Disordered" evidence="8">
    <location>
        <begin position="354"/>
        <end position="379"/>
    </location>
</feature>
<keyword evidence="7 9" id="KW-0472">Membrane</keyword>
<keyword evidence="3" id="KW-0813">Transport</keyword>
<dbReference type="GO" id="GO:0005886">
    <property type="term" value="C:plasma membrane"/>
    <property type="evidence" value="ECO:0007669"/>
    <property type="project" value="UniProtKB-SubCell"/>
</dbReference>
<organism evidence="10 11">
    <name type="scientific">Mycobacterium lacus</name>
    <dbReference type="NCBI Taxonomy" id="169765"/>
    <lineage>
        <taxon>Bacteria</taxon>
        <taxon>Bacillati</taxon>
        <taxon>Actinomycetota</taxon>
        <taxon>Actinomycetes</taxon>
        <taxon>Mycobacteriales</taxon>
        <taxon>Mycobacteriaceae</taxon>
        <taxon>Mycobacterium</taxon>
    </lineage>
</organism>
<comment type="subcellular location">
    <subcellularLocation>
        <location evidence="1">Cell membrane</location>
        <topology evidence="1">Multi-pass membrane protein</topology>
    </subcellularLocation>
</comment>
<dbReference type="AlphaFoldDB" id="A0A1X1XMU3"/>
<feature type="transmembrane region" description="Helical" evidence="9">
    <location>
        <begin position="20"/>
        <end position="38"/>
    </location>
</feature>
<proteinExistence type="inferred from homology"/>
<dbReference type="STRING" id="169765.AWC15_08715"/>
<dbReference type="Pfam" id="PF01594">
    <property type="entry name" value="AI-2E_transport"/>
    <property type="match status" value="1"/>
</dbReference>
<dbReference type="GO" id="GO:0055085">
    <property type="term" value="P:transmembrane transport"/>
    <property type="evidence" value="ECO:0007669"/>
    <property type="project" value="TreeGrafter"/>
</dbReference>
<feature type="transmembrane region" description="Helical" evidence="9">
    <location>
        <begin position="245"/>
        <end position="269"/>
    </location>
</feature>